<keyword evidence="2" id="KW-1185">Reference proteome</keyword>
<gene>
    <name evidence="1" type="ORF">DFH07DRAFT_753953</name>
</gene>
<reference evidence="1" key="1">
    <citation type="submission" date="2023-03" db="EMBL/GenBank/DDBJ databases">
        <title>Massive genome expansion in bonnet fungi (Mycena s.s.) driven by repeated elements and novel gene families across ecological guilds.</title>
        <authorList>
            <consortium name="Lawrence Berkeley National Laboratory"/>
            <person name="Harder C.B."/>
            <person name="Miyauchi S."/>
            <person name="Viragh M."/>
            <person name="Kuo A."/>
            <person name="Thoen E."/>
            <person name="Andreopoulos B."/>
            <person name="Lu D."/>
            <person name="Skrede I."/>
            <person name="Drula E."/>
            <person name="Henrissat B."/>
            <person name="Morin E."/>
            <person name="Kohler A."/>
            <person name="Barry K."/>
            <person name="LaButti K."/>
            <person name="Morin E."/>
            <person name="Salamov A."/>
            <person name="Lipzen A."/>
            <person name="Mereny Z."/>
            <person name="Hegedus B."/>
            <person name="Baldrian P."/>
            <person name="Stursova M."/>
            <person name="Weitz H."/>
            <person name="Taylor A."/>
            <person name="Grigoriev I.V."/>
            <person name="Nagy L.G."/>
            <person name="Martin F."/>
            <person name="Kauserud H."/>
        </authorList>
    </citation>
    <scope>NUCLEOTIDE SEQUENCE</scope>
    <source>
        <strain evidence="1">CBHHK188m</strain>
    </source>
</reference>
<sequence length="163" mass="18760">MTTVNLGPHFHAVIEAWIRLEAASRYEQGPTNLPKKGRPDQVTAWISVGRGRRGVERAKVLDCEEYARAWHMWWDFLQPEWTKRGADGKWSVVDGYAGDGREWGKLYQWGVNGALSLIAALYFWGCAAREDVELEAVWEEAVGDVSWMLEGMAVYYEKFNRKF</sequence>
<evidence type="ECO:0000313" key="2">
    <source>
        <dbReference type="Proteomes" id="UP001215280"/>
    </source>
</evidence>
<protein>
    <submittedName>
        <fullName evidence="1">Uncharacterized protein</fullName>
    </submittedName>
</protein>
<accession>A0AAD7I527</accession>
<evidence type="ECO:0000313" key="1">
    <source>
        <dbReference type="EMBL" id="KAJ7735250.1"/>
    </source>
</evidence>
<dbReference type="EMBL" id="JARJLG010000156">
    <property type="protein sequence ID" value="KAJ7735250.1"/>
    <property type="molecule type" value="Genomic_DNA"/>
</dbReference>
<comment type="caution">
    <text evidence="1">The sequence shown here is derived from an EMBL/GenBank/DDBJ whole genome shotgun (WGS) entry which is preliminary data.</text>
</comment>
<dbReference type="AlphaFoldDB" id="A0AAD7I527"/>
<name>A0AAD7I527_9AGAR</name>
<organism evidence="1 2">
    <name type="scientific">Mycena maculata</name>
    <dbReference type="NCBI Taxonomy" id="230809"/>
    <lineage>
        <taxon>Eukaryota</taxon>
        <taxon>Fungi</taxon>
        <taxon>Dikarya</taxon>
        <taxon>Basidiomycota</taxon>
        <taxon>Agaricomycotina</taxon>
        <taxon>Agaricomycetes</taxon>
        <taxon>Agaricomycetidae</taxon>
        <taxon>Agaricales</taxon>
        <taxon>Marasmiineae</taxon>
        <taxon>Mycenaceae</taxon>
        <taxon>Mycena</taxon>
    </lineage>
</organism>
<proteinExistence type="predicted"/>
<dbReference type="Proteomes" id="UP001215280">
    <property type="component" value="Unassembled WGS sequence"/>
</dbReference>